<evidence type="ECO:0000256" key="3">
    <source>
        <dbReference type="ARBA" id="ARBA00004922"/>
    </source>
</evidence>
<dbReference type="InterPro" id="IPR001173">
    <property type="entry name" value="Glyco_trans_2-like"/>
</dbReference>
<dbReference type="UniPathway" id="UPA00378"/>
<comment type="cofactor">
    <cofactor evidence="1 16">
        <name>Mn(2+)</name>
        <dbReference type="ChEBI" id="CHEBI:29035"/>
    </cofactor>
</comment>
<evidence type="ECO:0000256" key="1">
    <source>
        <dbReference type="ARBA" id="ARBA00001936"/>
    </source>
</evidence>
<evidence type="ECO:0000256" key="5">
    <source>
        <dbReference type="ARBA" id="ARBA00022676"/>
    </source>
</evidence>
<dbReference type="OMA" id="DLKFHPD"/>
<organism evidence="18 19">
    <name type="scientific">Drosophila busckii</name>
    <name type="common">Fruit fly</name>
    <dbReference type="NCBI Taxonomy" id="30019"/>
    <lineage>
        <taxon>Eukaryota</taxon>
        <taxon>Metazoa</taxon>
        <taxon>Ecdysozoa</taxon>
        <taxon>Arthropoda</taxon>
        <taxon>Hexapoda</taxon>
        <taxon>Insecta</taxon>
        <taxon>Pterygota</taxon>
        <taxon>Neoptera</taxon>
        <taxon>Endopterygota</taxon>
        <taxon>Diptera</taxon>
        <taxon>Brachycera</taxon>
        <taxon>Muscomorpha</taxon>
        <taxon>Ephydroidea</taxon>
        <taxon>Drosophilidae</taxon>
        <taxon>Drosophila</taxon>
    </lineage>
</organism>
<keyword evidence="8" id="KW-0479">Metal-binding</keyword>
<dbReference type="GO" id="GO:0006493">
    <property type="term" value="P:protein O-linked glycosylation"/>
    <property type="evidence" value="ECO:0007669"/>
    <property type="project" value="TreeGrafter"/>
</dbReference>
<accession>A0A0M4EKN8</accession>
<dbReference type="SUPFAM" id="SSF50370">
    <property type="entry name" value="Ricin B-like lectins"/>
    <property type="match status" value="1"/>
</dbReference>
<evidence type="ECO:0000256" key="10">
    <source>
        <dbReference type="ARBA" id="ARBA00022968"/>
    </source>
</evidence>
<dbReference type="AlphaFoldDB" id="A0A0M4EKN8"/>
<dbReference type="SMART" id="SM00458">
    <property type="entry name" value="RICIN"/>
    <property type="match status" value="1"/>
</dbReference>
<dbReference type="Pfam" id="PF00652">
    <property type="entry name" value="Ricin_B_lectin"/>
    <property type="match status" value="1"/>
</dbReference>
<reference evidence="18 19" key="1">
    <citation type="submission" date="2015-08" db="EMBL/GenBank/DDBJ databases">
        <title>Ancestral chromatin configuration constrains chromatin evolution on differentiating sex chromosomes in Drosophila.</title>
        <authorList>
            <person name="Zhou Q."/>
            <person name="Bachtrog D."/>
        </authorList>
    </citation>
    <scope>NUCLEOTIDE SEQUENCE [LARGE SCALE GENOMIC DNA]</scope>
    <source>
        <tissue evidence="18">Whole larvae</tissue>
    </source>
</reference>
<keyword evidence="5 16" id="KW-0328">Glycosyltransferase</keyword>
<dbReference type="Proteomes" id="UP000494163">
    <property type="component" value="Chromosome 2R"/>
</dbReference>
<dbReference type="PANTHER" id="PTHR11675">
    <property type="entry name" value="N-ACETYLGALACTOSAMINYLTRANSFERASE"/>
    <property type="match status" value="1"/>
</dbReference>
<comment type="subcellular location">
    <subcellularLocation>
        <location evidence="2 16">Golgi apparatus membrane</location>
        <topology evidence="2 16">Single-pass type II membrane protein</topology>
    </subcellularLocation>
</comment>
<dbReference type="FunFam" id="3.90.550.10:FF:000021">
    <property type="entry name" value="Polypeptide N-acetylgalactosaminyltransferase"/>
    <property type="match status" value="1"/>
</dbReference>
<dbReference type="PANTHER" id="PTHR11675:SF43">
    <property type="entry name" value="POLYPEPTIDE N-ACETYLGALACTOSAMINYLTRANSFERASE 1"/>
    <property type="match status" value="1"/>
</dbReference>
<keyword evidence="7 16" id="KW-0812">Transmembrane</keyword>
<keyword evidence="13 16" id="KW-0472">Membrane</keyword>
<dbReference type="InterPro" id="IPR027791">
    <property type="entry name" value="Galactosyl_T_C"/>
</dbReference>
<dbReference type="Gene3D" id="3.90.550.10">
    <property type="entry name" value="Spore Coat Polysaccharide Biosynthesis Protein SpsA, Chain A"/>
    <property type="match status" value="1"/>
</dbReference>
<dbReference type="InterPro" id="IPR000772">
    <property type="entry name" value="Ricin_B_lectin"/>
</dbReference>
<dbReference type="Pfam" id="PF00535">
    <property type="entry name" value="Glycos_transf_2"/>
    <property type="match status" value="1"/>
</dbReference>
<comment type="pathway">
    <text evidence="3 16">Protein modification; protein glycosylation.</text>
</comment>
<evidence type="ECO:0000256" key="15">
    <source>
        <dbReference type="ARBA" id="ARBA00023211"/>
    </source>
</evidence>
<dbReference type="STRING" id="30019.A0A0M4EKN8"/>
<evidence type="ECO:0000256" key="7">
    <source>
        <dbReference type="ARBA" id="ARBA00022692"/>
    </source>
</evidence>
<dbReference type="InterPro" id="IPR029044">
    <property type="entry name" value="Nucleotide-diphossugar_trans"/>
</dbReference>
<evidence type="ECO:0000256" key="14">
    <source>
        <dbReference type="ARBA" id="ARBA00023157"/>
    </source>
</evidence>
<evidence type="ECO:0000259" key="17">
    <source>
        <dbReference type="SMART" id="SM00458"/>
    </source>
</evidence>
<evidence type="ECO:0000256" key="6">
    <source>
        <dbReference type="ARBA" id="ARBA00022679"/>
    </source>
</evidence>
<dbReference type="InterPro" id="IPR035992">
    <property type="entry name" value="Ricin_B-like_lectins"/>
</dbReference>
<comment type="similarity">
    <text evidence="4 16">Belongs to the glycosyltransferase 2 family. GalNAc-T subfamily.</text>
</comment>
<keyword evidence="11 16" id="KW-1133">Transmembrane helix</keyword>
<dbReference type="GO" id="GO:0046872">
    <property type="term" value="F:metal ion binding"/>
    <property type="evidence" value="ECO:0007669"/>
    <property type="project" value="UniProtKB-KW"/>
</dbReference>
<dbReference type="SMR" id="A0A0M4EKN8"/>
<protein>
    <recommendedName>
        <fullName evidence="16">Polypeptide N-acetylgalactosaminyltransferase</fullName>
        <ecNumber evidence="16">2.4.1.-</ecNumber>
    </recommendedName>
    <alternativeName>
        <fullName evidence="16">Protein-UDP acetylgalactosaminyltransferase</fullName>
    </alternativeName>
</protein>
<sequence length="603" mass="68866">MLPRFRSFYGKIIVFVLVALCFVLYLKVQSDGEDINLPGLRPAAAAFKSVRKHARERYPKDTENEIQAPATHSPYEVSIQLDLDKQVPGLGDEGVSVKLKGAAKARGDKIYKKIALNEELSEQLSYNRTVGDHRNPLCTKETYDDPATLPSASVVIIFFNEPYSVLVRTVHSTLNTCHPKALKEIILVDDGSDNAELGGKLDHYVRTRLPGGKVTILRLKNRLGLIRARLAGARIATGDVLIFLDAHCEANVGWCEPLLQRIKDSRTSVLVPIIDVIDASDFQYSTNGYKSFQVGGFQWNGHFDWVNMPDREKQRQSRECNQPREICPAYSPTMAGGLFAMDRRYFWEVGSYDEQMDGWGGENLEMSFRIWQCGGTIETIPCSRVGHIFRDFHPYKFPNDRDTHGINTARMALVWMDEYINVFFLNRPDLKFHPDIGDVTHRIMLRKKLRCKSFDWYLKHIYPEKFVPNKHVRAWGKVKAMHSNLCLDDLLQNNEKPFNLGMYPCGKTMQKSQLFSLTNSQVLRNELSCATVQNSDSPPYRVVMVPCLDNDDYNEQWKYENNQLMHGNTGMCLDFDGLKSMDDAQVADCDPTSESQRWTFSKN</sequence>
<feature type="domain" description="Ricin B lectin" evidence="17">
    <location>
        <begin position="475"/>
        <end position="601"/>
    </location>
</feature>
<evidence type="ECO:0000313" key="18">
    <source>
        <dbReference type="EMBL" id="ALC41980.1"/>
    </source>
</evidence>
<keyword evidence="19" id="KW-1185">Reference proteome</keyword>
<gene>
    <name evidence="18" type="ORF">Dbus_chr2Rg1559</name>
</gene>
<keyword evidence="6 16" id="KW-0808">Transferase</keyword>
<evidence type="ECO:0000256" key="9">
    <source>
        <dbReference type="ARBA" id="ARBA00022734"/>
    </source>
</evidence>
<dbReference type="SUPFAM" id="SSF53448">
    <property type="entry name" value="Nucleotide-diphospho-sugar transferases"/>
    <property type="match status" value="1"/>
</dbReference>
<dbReference type="PROSITE" id="PS50231">
    <property type="entry name" value="RICIN_B_LECTIN"/>
    <property type="match status" value="1"/>
</dbReference>
<dbReference type="EMBL" id="CP012524">
    <property type="protein sequence ID" value="ALC41980.1"/>
    <property type="molecule type" value="Genomic_DNA"/>
</dbReference>
<evidence type="ECO:0000256" key="13">
    <source>
        <dbReference type="ARBA" id="ARBA00023136"/>
    </source>
</evidence>
<dbReference type="GO" id="GO:0004653">
    <property type="term" value="F:polypeptide N-acetylgalactosaminyltransferase activity"/>
    <property type="evidence" value="ECO:0007669"/>
    <property type="project" value="UniProtKB-ARBA"/>
</dbReference>
<dbReference type="Gene3D" id="2.80.10.50">
    <property type="match status" value="1"/>
</dbReference>
<dbReference type="InterPro" id="IPR045885">
    <property type="entry name" value="GalNAc-T"/>
</dbReference>
<keyword evidence="15 16" id="KW-0464">Manganese</keyword>
<dbReference type="EC" id="2.4.1.-" evidence="16"/>
<proteinExistence type="inferred from homology"/>
<dbReference type="CDD" id="cd02510">
    <property type="entry name" value="pp-GalNAc-T"/>
    <property type="match status" value="1"/>
</dbReference>
<keyword evidence="9 16" id="KW-0430">Lectin</keyword>
<evidence type="ECO:0000256" key="2">
    <source>
        <dbReference type="ARBA" id="ARBA00004323"/>
    </source>
</evidence>
<evidence type="ECO:0000256" key="4">
    <source>
        <dbReference type="ARBA" id="ARBA00005680"/>
    </source>
</evidence>
<keyword evidence="10" id="KW-0735">Signal-anchor</keyword>
<keyword evidence="12 16" id="KW-0333">Golgi apparatus</keyword>
<feature type="transmembrane region" description="Helical" evidence="16">
    <location>
        <begin position="12"/>
        <end position="28"/>
    </location>
</feature>
<evidence type="ECO:0000256" key="16">
    <source>
        <dbReference type="RuleBase" id="RU361242"/>
    </source>
</evidence>
<dbReference type="OrthoDB" id="416652at2759"/>
<evidence type="ECO:0000256" key="12">
    <source>
        <dbReference type="ARBA" id="ARBA00023034"/>
    </source>
</evidence>
<evidence type="ECO:0000313" key="19">
    <source>
        <dbReference type="Proteomes" id="UP000494163"/>
    </source>
</evidence>
<dbReference type="CDD" id="cd23459">
    <property type="entry name" value="beta-trefoil_Ricin_Pgant1-like"/>
    <property type="match status" value="1"/>
</dbReference>
<keyword evidence="14 16" id="KW-1015">Disulfide bond</keyword>
<evidence type="ECO:0000256" key="8">
    <source>
        <dbReference type="ARBA" id="ARBA00022723"/>
    </source>
</evidence>
<dbReference type="GO" id="GO:0000139">
    <property type="term" value="C:Golgi membrane"/>
    <property type="evidence" value="ECO:0007669"/>
    <property type="project" value="UniProtKB-SubCell"/>
</dbReference>
<name>A0A0M4EKN8_DROBS</name>
<evidence type="ECO:0000256" key="11">
    <source>
        <dbReference type="ARBA" id="ARBA00022989"/>
    </source>
</evidence>
<dbReference type="Pfam" id="PF02709">
    <property type="entry name" value="Glyco_transf_7C"/>
    <property type="match status" value="1"/>
</dbReference>
<dbReference type="GO" id="GO:0030246">
    <property type="term" value="F:carbohydrate binding"/>
    <property type="evidence" value="ECO:0007669"/>
    <property type="project" value="UniProtKB-KW"/>
</dbReference>